<comment type="caution">
    <text evidence="1">The sequence shown here is derived from an EMBL/GenBank/DDBJ whole genome shotgun (WGS) entry which is preliminary data.</text>
</comment>
<sequence length="643" mass="71898">MTRARRFQLSVSKPRWWTVLGFTMGQGRQPGSVVPAQLQSRSARTVPRQLVSSPPTTCHVPSASSFTLSSHTLRPSRTGLRGTSDTRDFMDLREEFFHVEARWNRWTLVGAVGDLRIVLPTPALRRLAVQGYHSPSLAVEPPRDRHSPGRYGLGSPFPPVRLQTSLVDCFGVRHGLDLAQGDTLLDIGSGPILLAALLASSRFKHIVLSDLVEGNRLELNKWLDKSEDAIDWTHRAEQIAALEGYSAEKKPNESFLEFTYSLRAILVEWLKGVDAHGDHDKVVERICLEQLLRRLPEETRFWVQDKPDARTVHRAAELAEEFATRRALDGKGHPRKEKAFPPGKRERERKRPPREHTGTYTALRMTSLGVRSGVTLKTGNLAQGETLLDVGSGPILLAALLASSRFKHIVLSDLVEGSRLELNKWLDKSEDAIDWTHRAEQIAALEGYSDIKKGALEILERTRSAIRKVVSCDVLEPGVLPEEHRESFNVVMSAGCLDAATTDHESFRMALFNVGKLVENGGLLLLLGTCGLKSYPVEKSIEVCTFSCSGATVRALRERIDILPLKKLDCVEVYKSGNDLQNGGRGSAVVQDVMELLLRLRQQAQYVFCCKLMPQRRNKAADPELRYFKRALPRALKRNGDRN</sequence>
<dbReference type="Proteomes" id="UP000805193">
    <property type="component" value="Unassembled WGS sequence"/>
</dbReference>
<reference evidence="1 2" key="1">
    <citation type="journal article" date="2020" name="Cell">
        <title>Large-Scale Comparative Analyses of Tick Genomes Elucidate Their Genetic Diversity and Vector Capacities.</title>
        <authorList>
            <consortium name="Tick Genome and Microbiome Consortium (TIGMIC)"/>
            <person name="Jia N."/>
            <person name="Wang J."/>
            <person name="Shi W."/>
            <person name="Du L."/>
            <person name="Sun Y."/>
            <person name="Zhan W."/>
            <person name="Jiang J.F."/>
            <person name="Wang Q."/>
            <person name="Zhang B."/>
            <person name="Ji P."/>
            <person name="Bell-Sakyi L."/>
            <person name="Cui X.M."/>
            <person name="Yuan T.T."/>
            <person name="Jiang B.G."/>
            <person name="Yang W.F."/>
            <person name="Lam T.T."/>
            <person name="Chang Q.C."/>
            <person name="Ding S.J."/>
            <person name="Wang X.J."/>
            <person name="Zhu J.G."/>
            <person name="Ruan X.D."/>
            <person name="Zhao L."/>
            <person name="Wei J.T."/>
            <person name="Ye R.Z."/>
            <person name="Que T.C."/>
            <person name="Du C.H."/>
            <person name="Zhou Y.H."/>
            <person name="Cheng J.X."/>
            <person name="Dai P.F."/>
            <person name="Guo W.B."/>
            <person name="Han X.H."/>
            <person name="Huang E.J."/>
            <person name="Li L.F."/>
            <person name="Wei W."/>
            <person name="Gao Y.C."/>
            <person name="Liu J.Z."/>
            <person name="Shao H.Z."/>
            <person name="Wang X."/>
            <person name="Wang C.C."/>
            <person name="Yang T.C."/>
            <person name="Huo Q.B."/>
            <person name="Li W."/>
            <person name="Chen H.Y."/>
            <person name="Chen S.E."/>
            <person name="Zhou L.G."/>
            <person name="Ni X.B."/>
            <person name="Tian J.H."/>
            <person name="Sheng Y."/>
            <person name="Liu T."/>
            <person name="Pan Y.S."/>
            <person name="Xia L.Y."/>
            <person name="Li J."/>
            <person name="Zhao F."/>
            <person name="Cao W.C."/>
        </authorList>
    </citation>
    <scope>NUCLEOTIDE SEQUENCE [LARGE SCALE GENOMIC DNA]</scope>
    <source>
        <strain evidence="1">Iper-2018</strain>
    </source>
</reference>
<protein>
    <submittedName>
        <fullName evidence="1">Uncharacterized protein</fullName>
    </submittedName>
</protein>
<feature type="non-terminal residue" evidence="1">
    <location>
        <position position="643"/>
    </location>
</feature>
<proteinExistence type="predicted"/>
<keyword evidence="2" id="KW-1185">Reference proteome</keyword>
<name>A0AC60P159_IXOPE</name>
<evidence type="ECO:0000313" key="2">
    <source>
        <dbReference type="Proteomes" id="UP000805193"/>
    </source>
</evidence>
<dbReference type="EMBL" id="JABSTQ010011287">
    <property type="protein sequence ID" value="KAG0413156.1"/>
    <property type="molecule type" value="Genomic_DNA"/>
</dbReference>
<accession>A0AC60P159</accession>
<evidence type="ECO:0000313" key="1">
    <source>
        <dbReference type="EMBL" id="KAG0413156.1"/>
    </source>
</evidence>
<organism evidence="1 2">
    <name type="scientific">Ixodes persulcatus</name>
    <name type="common">Taiga tick</name>
    <dbReference type="NCBI Taxonomy" id="34615"/>
    <lineage>
        <taxon>Eukaryota</taxon>
        <taxon>Metazoa</taxon>
        <taxon>Ecdysozoa</taxon>
        <taxon>Arthropoda</taxon>
        <taxon>Chelicerata</taxon>
        <taxon>Arachnida</taxon>
        <taxon>Acari</taxon>
        <taxon>Parasitiformes</taxon>
        <taxon>Ixodida</taxon>
        <taxon>Ixodoidea</taxon>
        <taxon>Ixodidae</taxon>
        <taxon>Ixodinae</taxon>
        <taxon>Ixodes</taxon>
    </lineage>
</organism>
<gene>
    <name evidence="1" type="ORF">HPB47_009698</name>
</gene>